<evidence type="ECO:0000256" key="1">
    <source>
        <dbReference type="SAM" id="MobiDB-lite"/>
    </source>
</evidence>
<protein>
    <recommendedName>
        <fullName evidence="5">Transmembrane protein</fullName>
    </recommendedName>
</protein>
<sequence length="122" mass="13075">MKAENEAVGTSHSRRTPANDNTETISGLADGETAADDLEPSCESYATEGSNLNRASDKDTQQNDAIDLKATKQSLHARSNSSFVCCCFCAVYAAEYIALCVFIVCVTYWLALFIFIASSAGT</sequence>
<feature type="region of interest" description="Disordered" evidence="1">
    <location>
        <begin position="1"/>
        <end position="36"/>
    </location>
</feature>
<accession>A0A8J5J6M4</accession>
<evidence type="ECO:0000256" key="2">
    <source>
        <dbReference type="SAM" id="Phobius"/>
    </source>
</evidence>
<evidence type="ECO:0000313" key="3">
    <source>
        <dbReference type="EMBL" id="KAG6977558.1"/>
    </source>
</evidence>
<name>A0A8J5J6M4_9STRA</name>
<reference evidence="3" key="1">
    <citation type="submission" date="2021-01" db="EMBL/GenBank/DDBJ databases">
        <title>Phytophthora aleatoria, a newly-described species from Pinus radiata is distinct from Phytophthora cactorum isolates based on comparative genomics.</title>
        <authorList>
            <person name="Mcdougal R."/>
            <person name="Panda P."/>
            <person name="Williams N."/>
            <person name="Studholme D.J."/>
        </authorList>
    </citation>
    <scope>NUCLEOTIDE SEQUENCE</scope>
    <source>
        <strain evidence="3">NZFS 4037</strain>
    </source>
</reference>
<proteinExistence type="predicted"/>
<dbReference type="EMBL" id="JAENGY010000004">
    <property type="protein sequence ID" value="KAG6977558.1"/>
    <property type="molecule type" value="Genomic_DNA"/>
</dbReference>
<keyword evidence="2" id="KW-0472">Membrane</keyword>
<gene>
    <name evidence="3" type="ORF">JG688_00000230</name>
</gene>
<feature type="transmembrane region" description="Helical" evidence="2">
    <location>
        <begin position="96"/>
        <end position="117"/>
    </location>
</feature>
<feature type="compositionally biased region" description="Polar residues" evidence="1">
    <location>
        <begin position="8"/>
        <end position="25"/>
    </location>
</feature>
<organism evidence="3 4">
    <name type="scientific">Phytophthora aleatoria</name>
    <dbReference type="NCBI Taxonomy" id="2496075"/>
    <lineage>
        <taxon>Eukaryota</taxon>
        <taxon>Sar</taxon>
        <taxon>Stramenopiles</taxon>
        <taxon>Oomycota</taxon>
        <taxon>Peronosporomycetes</taxon>
        <taxon>Peronosporales</taxon>
        <taxon>Peronosporaceae</taxon>
        <taxon>Phytophthora</taxon>
    </lineage>
</organism>
<comment type="caution">
    <text evidence="3">The sequence shown here is derived from an EMBL/GenBank/DDBJ whole genome shotgun (WGS) entry which is preliminary data.</text>
</comment>
<evidence type="ECO:0000313" key="4">
    <source>
        <dbReference type="Proteomes" id="UP000709295"/>
    </source>
</evidence>
<keyword evidence="2" id="KW-1133">Transmembrane helix</keyword>
<dbReference type="AlphaFoldDB" id="A0A8J5J6M4"/>
<dbReference type="Proteomes" id="UP000709295">
    <property type="component" value="Unassembled WGS sequence"/>
</dbReference>
<keyword evidence="2" id="KW-0812">Transmembrane</keyword>
<keyword evidence="4" id="KW-1185">Reference proteome</keyword>
<evidence type="ECO:0008006" key="5">
    <source>
        <dbReference type="Google" id="ProtNLM"/>
    </source>
</evidence>